<dbReference type="PANTHER" id="PTHR47331">
    <property type="entry name" value="PHD-TYPE DOMAIN-CONTAINING PROTEIN"/>
    <property type="match status" value="1"/>
</dbReference>
<accession>A0A1X7TNX3</accession>
<name>A0A1X7TNX3_AMPQE</name>
<dbReference type="OrthoDB" id="6433228at2759"/>
<dbReference type="AlphaFoldDB" id="A0A1X7TNX3"/>
<reference evidence="1" key="1">
    <citation type="submission" date="2017-05" db="UniProtKB">
        <authorList>
            <consortium name="EnsemblMetazoa"/>
        </authorList>
    </citation>
    <scope>IDENTIFICATION</scope>
</reference>
<dbReference type="EnsemblMetazoa" id="Aqu2.1.16682_001">
    <property type="protein sequence ID" value="Aqu2.1.16682_001"/>
    <property type="gene ID" value="Aqu2.1.16682"/>
</dbReference>
<protein>
    <submittedName>
        <fullName evidence="1">Uncharacterized protein</fullName>
    </submittedName>
</protein>
<evidence type="ECO:0000313" key="1">
    <source>
        <dbReference type="EnsemblMetazoa" id="Aqu2.1.16682_001"/>
    </source>
</evidence>
<proteinExistence type="predicted"/>
<organism evidence="1">
    <name type="scientific">Amphimedon queenslandica</name>
    <name type="common">Sponge</name>
    <dbReference type="NCBI Taxonomy" id="400682"/>
    <lineage>
        <taxon>Eukaryota</taxon>
        <taxon>Metazoa</taxon>
        <taxon>Porifera</taxon>
        <taxon>Demospongiae</taxon>
        <taxon>Heteroscleromorpha</taxon>
        <taxon>Haplosclerida</taxon>
        <taxon>Niphatidae</taxon>
        <taxon>Amphimedon</taxon>
    </lineage>
</organism>
<dbReference type="InParanoid" id="A0A1X7TNX3"/>
<sequence>MKLVPEPEIEGHNKIHYLSHHAVIQQGNETTEICIVYVASATSNGASLNECLHIGPKLNQQILEILLRFRFYRIALIAHIEKVFRMVSIDSKDRDVLRLIWYD</sequence>